<evidence type="ECO:0000256" key="1">
    <source>
        <dbReference type="SAM" id="MobiDB-lite"/>
    </source>
</evidence>
<evidence type="ECO:0000313" key="3">
    <source>
        <dbReference type="Proteomes" id="UP000269945"/>
    </source>
</evidence>
<dbReference type="AlphaFoldDB" id="A0A9X9PYS5"/>
<proteinExistence type="predicted"/>
<feature type="non-terminal residue" evidence="2">
    <location>
        <position position="1"/>
    </location>
</feature>
<dbReference type="EMBL" id="CYRY02009884">
    <property type="protein sequence ID" value="VCW78095.1"/>
    <property type="molecule type" value="Genomic_DNA"/>
</dbReference>
<protein>
    <submittedName>
        <fullName evidence="2">Uncharacterized protein</fullName>
    </submittedName>
</protein>
<evidence type="ECO:0000313" key="2">
    <source>
        <dbReference type="EMBL" id="VCW78095.1"/>
    </source>
</evidence>
<feature type="region of interest" description="Disordered" evidence="1">
    <location>
        <begin position="1"/>
        <end position="24"/>
    </location>
</feature>
<comment type="caution">
    <text evidence="2">The sequence shown here is derived from an EMBL/GenBank/DDBJ whole genome shotgun (WGS) entry which is preliminary data.</text>
</comment>
<keyword evidence="3" id="KW-1185">Reference proteome</keyword>
<name>A0A9X9PYS5_GULGU</name>
<organism evidence="2 3">
    <name type="scientific">Gulo gulo</name>
    <name type="common">Wolverine</name>
    <name type="synonym">Gluton</name>
    <dbReference type="NCBI Taxonomy" id="48420"/>
    <lineage>
        <taxon>Eukaryota</taxon>
        <taxon>Metazoa</taxon>
        <taxon>Chordata</taxon>
        <taxon>Craniata</taxon>
        <taxon>Vertebrata</taxon>
        <taxon>Euteleostomi</taxon>
        <taxon>Mammalia</taxon>
        <taxon>Eutheria</taxon>
        <taxon>Laurasiatheria</taxon>
        <taxon>Carnivora</taxon>
        <taxon>Caniformia</taxon>
        <taxon>Musteloidea</taxon>
        <taxon>Mustelidae</taxon>
        <taxon>Guloninae</taxon>
        <taxon>Gulo</taxon>
    </lineage>
</organism>
<accession>A0A9X9PYS5</accession>
<reference evidence="2 3" key="1">
    <citation type="submission" date="2018-10" db="EMBL/GenBank/DDBJ databases">
        <authorList>
            <person name="Ekblom R."/>
            <person name="Jareborg N."/>
        </authorList>
    </citation>
    <scope>NUCLEOTIDE SEQUENCE [LARGE SCALE GENOMIC DNA]</scope>
    <source>
        <tissue evidence="2">Muscle</tissue>
    </source>
</reference>
<sequence length="58" mass="6193">REAGAGLRGGTRPPFPGSEKRERDNQVAAGLDQCCGYACVTLRLRGLPHLLTTDPSVK</sequence>
<dbReference type="Proteomes" id="UP000269945">
    <property type="component" value="Unassembled WGS sequence"/>
</dbReference>
<gene>
    <name evidence="2" type="ORF">BN2614_LOCUS1</name>
</gene>